<feature type="domain" description="TIR" evidence="2">
    <location>
        <begin position="1"/>
        <end position="146"/>
    </location>
</feature>
<proteinExistence type="predicted"/>
<dbReference type="InterPro" id="IPR000157">
    <property type="entry name" value="TIR_dom"/>
</dbReference>
<dbReference type="InterPro" id="IPR035897">
    <property type="entry name" value="Toll_tir_struct_dom_sf"/>
</dbReference>
<dbReference type="InterPro" id="IPR045438">
    <property type="entry name" value="EAD9"/>
</dbReference>
<keyword evidence="4" id="KW-1185">Reference proteome</keyword>
<organism evidence="3 4">
    <name type="scientific">Floridaenema flaviceps BLCC-F50</name>
    <dbReference type="NCBI Taxonomy" id="3153642"/>
    <lineage>
        <taxon>Bacteria</taxon>
        <taxon>Bacillati</taxon>
        <taxon>Cyanobacteriota</taxon>
        <taxon>Cyanophyceae</taxon>
        <taxon>Oscillatoriophycideae</taxon>
        <taxon>Aerosakkonematales</taxon>
        <taxon>Aerosakkonemataceae</taxon>
        <taxon>Floridanema</taxon>
        <taxon>Floridanema flaviceps</taxon>
    </lineage>
</organism>
<evidence type="ECO:0000313" key="3">
    <source>
        <dbReference type="EMBL" id="MFB2897870.1"/>
    </source>
</evidence>
<name>A0ABV4Y1J5_9CYAN</name>
<accession>A0ABV4Y1J5</accession>
<sequence>MGIEVFFSYSHRDEALRDELAKHLSIMRRQGIIDAWYDRAISAGSEWAGEIDAHLNSAQIILLLISADFLASDYCYDIELKRAMERHEAGEACVIPIILKPVDWHGASFGKLQALPKNAQPITTWSDRDEAFLNVAQGIRKVVAAIASGNPTVQPVAQDAVASITSNALPATPSVATNISNMTDRQRRRLEQERDGLLQQFKLLEEKLSQLRDAVAIETDVAHRFKLTKQVEQTEAEMEQLDQKLEALENKLQA</sequence>
<dbReference type="EMBL" id="JBHFNR010000268">
    <property type="protein sequence ID" value="MFB2897870.1"/>
    <property type="molecule type" value="Genomic_DNA"/>
</dbReference>
<dbReference type="RefSeq" id="WP_413267478.1">
    <property type="nucleotide sequence ID" value="NZ_JBHFNR010000268.1"/>
</dbReference>
<evidence type="ECO:0000313" key="4">
    <source>
        <dbReference type="Proteomes" id="UP001576784"/>
    </source>
</evidence>
<protein>
    <submittedName>
        <fullName evidence="3">Toll/interleukin-1 receptor domain-containing protein</fullName>
    </submittedName>
</protein>
<dbReference type="SMART" id="SM00255">
    <property type="entry name" value="TIR"/>
    <property type="match status" value="1"/>
</dbReference>
<dbReference type="SUPFAM" id="SSF52200">
    <property type="entry name" value="Toll/Interleukin receptor TIR domain"/>
    <property type="match status" value="1"/>
</dbReference>
<evidence type="ECO:0000256" key="1">
    <source>
        <dbReference type="SAM" id="Coils"/>
    </source>
</evidence>
<keyword evidence="1" id="KW-0175">Coiled coil</keyword>
<comment type="caution">
    <text evidence="3">The sequence shown here is derived from an EMBL/GenBank/DDBJ whole genome shotgun (WGS) entry which is preliminary data.</text>
</comment>
<reference evidence="3 4" key="1">
    <citation type="submission" date="2024-09" db="EMBL/GenBank/DDBJ databases">
        <title>Floridaenema gen nov. (Aerosakkonemataceae, Aerosakkonematales ord. nov., Cyanobacteria) from benthic tropical and subtropical fresh waters, with the description of four new species.</title>
        <authorList>
            <person name="Moretto J.A."/>
            <person name="Berthold D.E."/>
            <person name="Lefler F.W."/>
            <person name="Huang I.-S."/>
            <person name="Laughinghouse H. IV."/>
        </authorList>
    </citation>
    <scope>NUCLEOTIDE SEQUENCE [LARGE SCALE GENOMIC DNA]</scope>
    <source>
        <strain evidence="3 4">BLCC-F50</strain>
    </source>
</reference>
<dbReference type="Gene3D" id="3.40.50.10140">
    <property type="entry name" value="Toll/interleukin-1 receptor homology (TIR) domain"/>
    <property type="match status" value="1"/>
</dbReference>
<gene>
    <name evidence="3" type="ORF">ACE1CI_33570</name>
</gene>
<keyword evidence="3" id="KW-0675">Receptor</keyword>
<dbReference type="PROSITE" id="PS50104">
    <property type="entry name" value="TIR"/>
    <property type="match status" value="1"/>
</dbReference>
<feature type="coiled-coil region" evidence="1">
    <location>
        <begin position="187"/>
        <end position="251"/>
    </location>
</feature>
<dbReference type="Pfam" id="PF13676">
    <property type="entry name" value="TIR_2"/>
    <property type="match status" value="1"/>
</dbReference>
<dbReference type="Pfam" id="PF19962">
    <property type="entry name" value="EAD9"/>
    <property type="match status" value="1"/>
</dbReference>
<evidence type="ECO:0000259" key="2">
    <source>
        <dbReference type="PROSITE" id="PS50104"/>
    </source>
</evidence>
<dbReference type="Proteomes" id="UP001576784">
    <property type="component" value="Unassembled WGS sequence"/>
</dbReference>